<dbReference type="SUPFAM" id="SSF56112">
    <property type="entry name" value="Protein kinase-like (PK-like)"/>
    <property type="match status" value="1"/>
</dbReference>
<keyword evidence="15" id="KW-0132">Cell division</keyword>
<dbReference type="PANTHER" id="PTHR24056:SF552">
    <property type="entry name" value="CELL DIVISION CONTROL PROTEIN 2 HOMOLOG 4"/>
    <property type="match status" value="1"/>
</dbReference>
<dbReference type="GO" id="GO:0005737">
    <property type="term" value="C:cytoplasm"/>
    <property type="evidence" value="ECO:0007669"/>
    <property type="project" value="TreeGrafter"/>
</dbReference>
<accession>G0USD3</accession>
<keyword evidence="6" id="KW-0547">Nucleotide-binding</keyword>
<comment type="similarity">
    <text evidence="1">Belongs to the protein kinase superfamily. CMGC Ser/Thr protein kinase family. CDC2/CDKX subfamily.</text>
</comment>
<dbReference type="InterPro" id="IPR011009">
    <property type="entry name" value="Kinase-like_dom_sf"/>
</dbReference>
<dbReference type="GO" id="GO:0000278">
    <property type="term" value="P:mitotic cell cycle"/>
    <property type="evidence" value="ECO:0007669"/>
    <property type="project" value="UniProtKB-ARBA"/>
</dbReference>
<keyword evidence="8" id="KW-0067">ATP-binding</keyword>
<dbReference type="InterPro" id="IPR050108">
    <property type="entry name" value="CDK"/>
</dbReference>
<protein>
    <recommendedName>
        <fullName evidence="2">cyclin-dependent kinase</fullName>
        <ecNumber evidence="2">2.7.11.22</ecNumber>
    </recommendedName>
</protein>
<evidence type="ECO:0000256" key="1">
    <source>
        <dbReference type="ARBA" id="ARBA00006485"/>
    </source>
</evidence>
<evidence type="ECO:0000256" key="11">
    <source>
        <dbReference type="ARBA" id="ARBA00059987"/>
    </source>
</evidence>
<dbReference type="Gene3D" id="1.10.510.10">
    <property type="entry name" value="Transferase(Phosphotransferase) domain 1"/>
    <property type="match status" value="3"/>
</dbReference>
<name>G0USD3_TRYCI</name>
<comment type="catalytic activity">
    <reaction evidence="9">
        <text>L-threonyl-[protein] + ATP = O-phospho-L-threonyl-[protein] + ADP + H(+)</text>
        <dbReference type="Rhea" id="RHEA:46608"/>
        <dbReference type="Rhea" id="RHEA-COMP:11060"/>
        <dbReference type="Rhea" id="RHEA-COMP:11605"/>
        <dbReference type="ChEBI" id="CHEBI:15378"/>
        <dbReference type="ChEBI" id="CHEBI:30013"/>
        <dbReference type="ChEBI" id="CHEBI:30616"/>
        <dbReference type="ChEBI" id="CHEBI:61977"/>
        <dbReference type="ChEBI" id="CHEBI:456216"/>
        <dbReference type="EC" id="2.7.11.22"/>
    </reaction>
</comment>
<dbReference type="EC" id="2.7.11.22" evidence="2"/>
<dbReference type="FunFam" id="3.30.200.20:FF:000375">
    <property type="entry name" value="Cell division related protein kinase 2"/>
    <property type="match status" value="1"/>
</dbReference>
<evidence type="ECO:0000256" key="8">
    <source>
        <dbReference type="ARBA" id="ARBA00022840"/>
    </source>
</evidence>
<evidence type="ECO:0000256" key="12">
    <source>
        <dbReference type="ARBA" id="ARBA00064639"/>
    </source>
</evidence>
<keyword evidence="5" id="KW-0808">Transferase</keyword>
<evidence type="ECO:0000256" key="9">
    <source>
        <dbReference type="ARBA" id="ARBA00047811"/>
    </source>
</evidence>
<evidence type="ECO:0000256" key="5">
    <source>
        <dbReference type="ARBA" id="ARBA00022679"/>
    </source>
</evidence>
<dbReference type="Gene3D" id="3.30.200.20">
    <property type="entry name" value="Phosphorylase Kinase, domain 1"/>
    <property type="match status" value="1"/>
</dbReference>
<dbReference type="VEuPathDB" id="TriTrypDB:TcIL3000_8_5180"/>
<dbReference type="PANTHER" id="PTHR24056">
    <property type="entry name" value="CELL DIVISION PROTEIN KINASE"/>
    <property type="match status" value="1"/>
</dbReference>
<keyword evidence="3" id="KW-0723">Serine/threonine-protein kinase</keyword>
<dbReference type="GO" id="GO:0051301">
    <property type="term" value="P:cell division"/>
    <property type="evidence" value="ECO:0007669"/>
    <property type="project" value="UniProtKB-KW"/>
</dbReference>
<feature type="region of interest" description="Disordered" evidence="13">
    <location>
        <begin position="142"/>
        <end position="209"/>
    </location>
</feature>
<proteinExistence type="inferred from homology"/>
<reference evidence="15" key="1">
    <citation type="journal article" date="2012" name="Proc. Natl. Acad. Sci. U.S.A.">
        <title>Antigenic diversity is generated by distinct evolutionary mechanisms in African trypanosome species.</title>
        <authorList>
            <person name="Jackson A.P."/>
            <person name="Berry A."/>
            <person name="Aslett M."/>
            <person name="Allison H.C."/>
            <person name="Burton P."/>
            <person name="Vavrova-Anderson J."/>
            <person name="Brown R."/>
            <person name="Browne H."/>
            <person name="Corton N."/>
            <person name="Hauser H."/>
            <person name="Gamble J."/>
            <person name="Gilderthorp R."/>
            <person name="Marcello L."/>
            <person name="McQuillan J."/>
            <person name="Otto T.D."/>
            <person name="Quail M.A."/>
            <person name="Sanders M.J."/>
            <person name="van Tonder A."/>
            <person name="Ginger M.L."/>
            <person name="Field M.C."/>
            <person name="Barry J.D."/>
            <person name="Hertz-Fowler C."/>
            <person name="Berriman M."/>
        </authorList>
    </citation>
    <scope>NUCLEOTIDE SEQUENCE</scope>
    <source>
        <strain evidence="15">IL3000</strain>
    </source>
</reference>
<feature type="region of interest" description="Disordered" evidence="13">
    <location>
        <begin position="330"/>
        <end position="355"/>
    </location>
</feature>
<evidence type="ECO:0000256" key="13">
    <source>
        <dbReference type="SAM" id="MobiDB-lite"/>
    </source>
</evidence>
<dbReference type="AlphaFoldDB" id="G0USD3"/>
<dbReference type="InterPro" id="IPR008271">
    <property type="entry name" value="Ser/Thr_kinase_AS"/>
</dbReference>
<keyword evidence="7" id="KW-0418">Kinase</keyword>
<dbReference type="InterPro" id="IPR000719">
    <property type="entry name" value="Prot_kinase_dom"/>
</dbReference>
<feature type="compositionally biased region" description="Low complexity" evidence="13">
    <location>
        <begin position="342"/>
        <end position="353"/>
    </location>
</feature>
<evidence type="ECO:0000256" key="6">
    <source>
        <dbReference type="ARBA" id="ARBA00022741"/>
    </source>
</evidence>
<dbReference type="Pfam" id="PF00069">
    <property type="entry name" value="Pkinase"/>
    <property type="match status" value="2"/>
</dbReference>
<feature type="domain" description="Protein kinase" evidence="14">
    <location>
        <begin position="7"/>
        <end position="441"/>
    </location>
</feature>
<dbReference type="PROSITE" id="PS50011">
    <property type="entry name" value="PROTEIN_KINASE_DOM"/>
    <property type="match status" value="1"/>
</dbReference>
<comment type="catalytic activity">
    <reaction evidence="10">
        <text>L-seryl-[protein] + ATP = O-phospho-L-seryl-[protein] + ADP + H(+)</text>
        <dbReference type="Rhea" id="RHEA:17989"/>
        <dbReference type="Rhea" id="RHEA-COMP:9863"/>
        <dbReference type="Rhea" id="RHEA-COMP:11604"/>
        <dbReference type="ChEBI" id="CHEBI:15378"/>
        <dbReference type="ChEBI" id="CHEBI:29999"/>
        <dbReference type="ChEBI" id="CHEBI:30616"/>
        <dbReference type="ChEBI" id="CHEBI:83421"/>
        <dbReference type="ChEBI" id="CHEBI:456216"/>
        <dbReference type="EC" id="2.7.11.22"/>
    </reaction>
</comment>
<dbReference type="PROSITE" id="PS00108">
    <property type="entry name" value="PROTEIN_KINASE_ST"/>
    <property type="match status" value="1"/>
</dbReference>
<comment type="function">
    <text evidence="11">Probably involved in the control of the cell cycle.</text>
</comment>
<evidence type="ECO:0000313" key="15">
    <source>
        <dbReference type="EMBL" id="CCC92296.1"/>
    </source>
</evidence>
<dbReference type="GO" id="GO:0005634">
    <property type="term" value="C:nucleus"/>
    <property type="evidence" value="ECO:0007669"/>
    <property type="project" value="TreeGrafter"/>
</dbReference>
<evidence type="ECO:0000256" key="7">
    <source>
        <dbReference type="ARBA" id="ARBA00022777"/>
    </source>
</evidence>
<organism evidence="15">
    <name type="scientific">Trypanosoma congolense (strain IL3000)</name>
    <dbReference type="NCBI Taxonomy" id="1068625"/>
    <lineage>
        <taxon>Eukaryota</taxon>
        <taxon>Discoba</taxon>
        <taxon>Euglenozoa</taxon>
        <taxon>Kinetoplastea</taxon>
        <taxon>Metakinetoplastina</taxon>
        <taxon>Trypanosomatida</taxon>
        <taxon>Trypanosomatidae</taxon>
        <taxon>Trypanosoma</taxon>
        <taxon>Nannomonas</taxon>
    </lineage>
</organism>
<evidence type="ECO:0000256" key="10">
    <source>
        <dbReference type="ARBA" id="ARBA00048367"/>
    </source>
</evidence>
<comment type="subunit">
    <text evidence="12">Forms a stable but non-covalent complex with a regulatory subunit and with a cyclin.</text>
</comment>
<dbReference type="EMBL" id="HE575321">
    <property type="protein sequence ID" value="CCC92296.1"/>
    <property type="molecule type" value="Genomic_DNA"/>
</dbReference>
<sequence>MSTVNRLQCIGKLGEGTYGVVYKARELATGQVVAYKRITVVSEDDGAPSTAVREIALLKMLKHNNIVRLYDVLFEPPKLTLIFEYCEYDLRRFMHKYASIVCLQIKGILKQILLGLEYMHRRHVVHRDLKPDNVFVRVDHMQPTHESRASTTGCGAEPEAGRLPTDAQRGDKCLVSTHRRSSHLGGKSDNCDPPARGTGGADPPASANPLVDASSSLHIKLGDYGMARIENIPVKKYSHDVASLWYRSPDALLGSSMYGFTVDLWSVGCIFAEAVTGTPLIRGTTDVDQLVRTFKLLGTPTPETWPSMKNYPKAAQLIKAASDFAKTSSTVSGRKKSLPTAQQQQGGNLTTNQKAEGGISSLTTASCGKADRDGSDVVNLRSDLYSFPPHLRFPSTFDEYVQTSGFHNCVGDEGTNLLRRLICYEPSHRLTAQEALAHPFLSHAAVPLQRPLDVMTAMLRQSLREHGISQ</sequence>
<dbReference type="GO" id="GO:0004693">
    <property type="term" value="F:cyclin-dependent protein serine/threonine kinase activity"/>
    <property type="evidence" value="ECO:0007669"/>
    <property type="project" value="UniProtKB-EC"/>
</dbReference>
<keyword evidence="15" id="KW-0131">Cell cycle</keyword>
<dbReference type="SMART" id="SM00220">
    <property type="entry name" value="S_TKc"/>
    <property type="match status" value="1"/>
</dbReference>
<gene>
    <name evidence="15" type="ORF">TCIL3000_8_5180</name>
</gene>
<evidence type="ECO:0000256" key="2">
    <source>
        <dbReference type="ARBA" id="ARBA00012425"/>
    </source>
</evidence>
<dbReference type="GO" id="GO:0005524">
    <property type="term" value="F:ATP binding"/>
    <property type="evidence" value="ECO:0007669"/>
    <property type="project" value="UniProtKB-KW"/>
</dbReference>
<evidence type="ECO:0000256" key="3">
    <source>
        <dbReference type="ARBA" id="ARBA00022527"/>
    </source>
</evidence>
<evidence type="ECO:0000256" key="4">
    <source>
        <dbReference type="ARBA" id="ARBA00022553"/>
    </source>
</evidence>
<keyword evidence="4" id="KW-0597">Phosphoprotein</keyword>
<evidence type="ECO:0000259" key="14">
    <source>
        <dbReference type="PROSITE" id="PS50011"/>
    </source>
</evidence>